<dbReference type="PANTHER" id="PTHR12526:SF627">
    <property type="entry name" value="D-RHAMNOSYLTRANSFERASE WBPZ"/>
    <property type="match status" value="1"/>
</dbReference>
<dbReference type="GO" id="GO:0016757">
    <property type="term" value="F:glycosyltransferase activity"/>
    <property type="evidence" value="ECO:0007669"/>
    <property type="project" value="InterPro"/>
</dbReference>
<dbReference type="Pfam" id="PF13439">
    <property type="entry name" value="Glyco_transf_4"/>
    <property type="match status" value="1"/>
</dbReference>
<keyword evidence="4" id="KW-1185">Reference proteome</keyword>
<dbReference type="CDD" id="cd03801">
    <property type="entry name" value="GT4_PimA-like"/>
    <property type="match status" value="1"/>
</dbReference>
<protein>
    <submittedName>
        <fullName evidence="3">Glycosyltransferase involved in cell wall bisynthesis</fullName>
    </submittedName>
</protein>
<evidence type="ECO:0000259" key="2">
    <source>
        <dbReference type="Pfam" id="PF13439"/>
    </source>
</evidence>
<evidence type="ECO:0000313" key="4">
    <source>
        <dbReference type="Proteomes" id="UP000198820"/>
    </source>
</evidence>
<dbReference type="STRING" id="908615.SAMN05421540_102254"/>
<reference evidence="3 4" key="1">
    <citation type="submission" date="2016-10" db="EMBL/GenBank/DDBJ databases">
        <authorList>
            <person name="de Groot N.N."/>
        </authorList>
    </citation>
    <scope>NUCLEOTIDE SEQUENCE [LARGE SCALE GENOMIC DNA]</scope>
    <source>
        <strain evidence="3 4">DSM 23581</strain>
    </source>
</reference>
<dbReference type="Pfam" id="PF00534">
    <property type="entry name" value="Glycos_transf_1"/>
    <property type="match status" value="1"/>
</dbReference>
<feature type="domain" description="Glycosyltransferase subfamily 4-like N-terminal" evidence="2">
    <location>
        <begin position="12"/>
        <end position="149"/>
    </location>
</feature>
<gene>
    <name evidence="3" type="ORF">SAMN05421540_102254</name>
</gene>
<dbReference type="InterPro" id="IPR001296">
    <property type="entry name" value="Glyco_trans_1"/>
</dbReference>
<dbReference type="PANTHER" id="PTHR12526">
    <property type="entry name" value="GLYCOSYLTRANSFERASE"/>
    <property type="match status" value="1"/>
</dbReference>
<evidence type="ECO:0000313" key="3">
    <source>
        <dbReference type="EMBL" id="SDZ94526.1"/>
    </source>
</evidence>
<dbReference type="InterPro" id="IPR028098">
    <property type="entry name" value="Glyco_trans_4-like_N"/>
</dbReference>
<feature type="domain" description="Glycosyl transferase family 1" evidence="1">
    <location>
        <begin position="183"/>
        <end position="329"/>
    </location>
</feature>
<dbReference type="Proteomes" id="UP000198820">
    <property type="component" value="Unassembled WGS sequence"/>
</dbReference>
<sequence>MKVLHVTGAKIWGGNEQQLFNLVTNLNKNDLENYVFGVEDSKINKAFEDYDIHFECAEHPKLKSFKNTTSFKKYIQKIKPDVIHLHTSDALTLAYYTSFKYRFKAKLIFEKKGIGRSSSFLSRLKYNFSQINQIICVSDYVKNEFKMMLSKKNQAKLKVVHDSFNIEFEDFPKDFKPPFDSSIFTVGNIANHSAAKDLDTFIDVADQLVNHYQIKDIQFVQVGGFSKLTPEYQNRVKELNLEKHVLFLNQFNQAYLLHDYFDVFLLTSEREGGPTSLLEAFYFKTKVVTTRVGISELLINHTENGYIADVKNSKLLAEFILDLYKNKTRFDEVLEANKDFVLKNFTSELQAEKVEEIYKKL</sequence>
<name>A0A1H3X559_9FLAO</name>
<dbReference type="SUPFAM" id="SSF53756">
    <property type="entry name" value="UDP-Glycosyltransferase/glycogen phosphorylase"/>
    <property type="match status" value="1"/>
</dbReference>
<evidence type="ECO:0000259" key="1">
    <source>
        <dbReference type="Pfam" id="PF00534"/>
    </source>
</evidence>
<accession>A0A1H3X559</accession>
<dbReference type="AlphaFoldDB" id="A0A1H3X559"/>
<dbReference type="EMBL" id="FNQF01000002">
    <property type="protein sequence ID" value="SDZ94526.1"/>
    <property type="molecule type" value="Genomic_DNA"/>
</dbReference>
<keyword evidence="3" id="KW-0808">Transferase</keyword>
<organism evidence="3 4">
    <name type="scientific">Psychroflexus halocasei</name>
    <dbReference type="NCBI Taxonomy" id="908615"/>
    <lineage>
        <taxon>Bacteria</taxon>
        <taxon>Pseudomonadati</taxon>
        <taxon>Bacteroidota</taxon>
        <taxon>Flavobacteriia</taxon>
        <taxon>Flavobacteriales</taxon>
        <taxon>Flavobacteriaceae</taxon>
        <taxon>Psychroflexus</taxon>
    </lineage>
</organism>
<proteinExistence type="predicted"/>
<dbReference type="RefSeq" id="WP_093239488.1">
    <property type="nucleotide sequence ID" value="NZ_FNQF01000002.1"/>
</dbReference>
<dbReference type="Gene3D" id="3.40.50.2000">
    <property type="entry name" value="Glycogen Phosphorylase B"/>
    <property type="match status" value="2"/>
</dbReference>